<reference evidence="5" key="1">
    <citation type="journal article" date="2015" name="Nature">
        <title>Complex archaea that bridge the gap between prokaryotes and eukaryotes.</title>
        <authorList>
            <person name="Spang A."/>
            <person name="Saw J.H."/>
            <person name="Jorgensen S.L."/>
            <person name="Zaremba-Niedzwiedzka K."/>
            <person name="Martijn J."/>
            <person name="Lind A.E."/>
            <person name="van Eijk R."/>
            <person name="Schleper C."/>
            <person name="Guy L."/>
            <person name="Ettema T.J."/>
        </authorList>
    </citation>
    <scope>NUCLEOTIDE SEQUENCE</scope>
</reference>
<feature type="domain" description="Tyr recombinase" evidence="4">
    <location>
        <begin position="184"/>
        <end position="371"/>
    </location>
</feature>
<dbReference type="GO" id="GO:0015074">
    <property type="term" value="P:DNA integration"/>
    <property type="evidence" value="ECO:0007669"/>
    <property type="project" value="InterPro"/>
</dbReference>
<accession>A0A0F9ANM2</accession>
<dbReference type="PANTHER" id="PTHR30349:SF64">
    <property type="entry name" value="PROPHAGE INTEGRASE INTD-RELATED"/>
    <property type="match status" value="1"/>
</dbReference>
<dbReference type="InterPro" id="IPR010998">
    <property type="entry name" value="Integrase_recombinase_N"/>
</dbReference>
<dbReference type="SUPFAM" id="SSF56349">
    <property type="entry name" value="DNA breaking-rejoining enzymes"/>
    <property type="match status" value="1"/>
</dbReference>
<evidence type="ECO:0000256" key="2">
    <source>
        <dbReference type="ARBA" id="ARBA00023125"/>
    </source>
</evidence>
<dbReference type="Gene3D" id="1.10.150.130">
    <property type="match status" value="1"/>
</dbReference>
<comment type="similarity">
    <text evidence="1">Belongs to the 'phage' integrase family.</text>
</comment>
<dbReference type="PROSITE" id="PS51898">
    <property type="entry name" value="TYR_RECOMBINASE"/>
    <property type="match status" value="1"/>
</dbReference>
<proteinExistence type="inferred from homology"/>
<evidence type="ECO:0000259" key="4">
    <source>
        <dbReference type="PROSITE" id="PS51898"/>
    </source>
</evidence>
<dbReference type="EMBL" id="LAZR01041832">
    <property type="protein sequence ID" value="KKL11000.1"/>
    <property type="molecule type" value="Genomic_DNA"/>
</dbReference>
<comment type="caution">
    <text evidence="5">The sequence shown here is derived from an EMBL/GenBank/DDBJ whole genome shotgun (WGS) entry which is preliminary data.</text>
</comment>
<evidence type="ECO:0000256" key="3">
    <source>
        <dbReference type="ARBA" id="ARBA00023172"/>
    </source>
</evidence>
<organism evidence="5">
    <name type="scientific">marine sediment metagenome</name>
    <dbReference type="NCBI Taxonomy" id="412755"/>
    <lineage>
        <taxon>unclassified sequences</taxon>
        <taxon>metagenomes</taxon>
        <taxon>ecological metagenomes</taxon>
    </lineage>
</organism>
<dbReference type="GO" id="GO:0006310">
    <property type="term" value="P:DNA recombination"/>
    <property type="evidence" value="ECO:0007669"/>
    <property type="project" value="UniProtKB-KW"/>
</dbReference>
<dbReference type="AlphaFoldDB" id="A0A0F9ANM2"/>
<keyword evidence="3" id="KW-0233">DNA recombination</keyword>
<dbReference type="InterPro" id="IPR013762">
    <property type="entry name" value="Integrase-like_cat_sf"/>
</dbReference>
<dbReference type="InterPro" id="IPR002104">
    <property type="entry name" value="Integrase_catalytic"/>
</dbReference>
<dbReference type="InterPro" id="IPR011010">
    <property type="entry name" value="DNA_brk_join_enz"/>
</dbReference>
<protein>
    <recommendedName>
        <fullName evidence="4">Tyr recombinase domain-containing protein</fullName>
    </recommendedName>
</protein>
<feature type="non-terminal residue" evidence="5">
    <location>
        <position position="1"/>
    </location>
</feature>
<keyword evidence="2" id="KW-0238">DNA-binding</keyword>
<evidence type="ECO:0000313" key="5">
    <source>
        <dbReference type="EMBL" id="KKL11000.1"/>
    </source>
</evidence>
<dbReference type="GO" id="GO:0003677">
    <property type="term" value="F:DNA binding"/>
    <property type="evidence" value="ECO:0007669"/>
    <property type="project" value="UniProtKB-KW"/>
</dbReference>
<sequence>PNYDMTAQLGRDIETLMANNGKLKTDEDIKGYADLNPGIRTKLLEWGIVDSRTTSNHISTPLSDHLKDFIESRRAENRKGRYIKQIQSYIKDVLDGCKLRIWSEIDGTAVMLYLAKGRGNDTEDVIDKSKYLHKGKLRTKYGQGTYNTKVRAFKSFVIWLEKARKLTPNPMDDIQEIHQTVERKKRRAMTDEQKRRLLQITKAEPKRFNLTGHERYLVYRLTSEIGARYSEVKGVQVLSFNLRSTQPSLEIPAHLQKNKKASQHCLGIGLASELRDYFSDKAPTDRAFKGLPHSTDAAKMLRADLAAAGIEYRDAAGRDIDFHSLRHTFITDLFLAGVAATVVQKLARHKDLKTTMCYSHVRREDTVNAIQRLGEQTASDITMFRPISDQNHTQIRTDMESSGKETAMKIPKRAVSA</sequence>
<dbReference type="Gene3D" id="1.10.443.10">
    <property type="entry name" value="Intergrase catalytic core"/>
    <property type="match status" value="1"/>
</dbReference>
<dbReference type="PANTHER" id="PTHR30349">
    <property type="entry name" value="PHAGE INTEGRASE-RELATED"/>
    <property type="match status" value="1"/>
</dbReference>
<gene>
    <name evidence="5" type="ORF">LCGC14_2550190</name>
</gene>
<dbReference type="InterPro" id="IPR050090">
    <property type="entry name" value="Tyrosine_recombinase_XerCD"/>
</dbReference>
<dbReference type="Pfam" id="PF00589">
    <property type="entry name" value="Phage_integrase"/>
    <property type="match status" value="1"/>
</dbReference>
<name>A0A0F9ANM2_9ZZZZ</name>
<evidence type="ECO:0000256" key="1">
    <source>
        <dbReference type="ARBA" id="ARBA00008857"/>
    </source>
</evidence>